<evidence type="ECO:0000256" key="5">
    <source>
        <dbReference type="ARBA" id="ARBA00022842"/>
    </source>
</evidence>
<dbReference type="InterPro" id="IPR000092">
    <property type="entry name" value="Polyprenyl_synt"/>
</dbReference>
<evidence type="ECO:0000256" key="1">
    <source>
        <dbReference type="ARBA" id="ARBA00001946"/>
    </source>
</evidence>
<dbReference type="GO" id="GO:0004659">
    <property type="term" value="F:prenyltransferase activity"/>
    <property type="evidence" value="ECO:0007669"/>
    <property type="project" value="InterPro"/>
</dbReference>
<sequence length="138" mass="14957">MTLEEICVPIADELQRVESQVKNYLNSDGKFVCQLNAYVTNKSGKMLRPALVLLSAKTGTTDFDKAISVAAAVEIIHTATLIHDDVVDGADKRRGQPTVNAKWNNAISIVLGDCWCAKAIMILLKSGIDGILKSLLET</sequence>
<evidence type="ECO:0000256" key="2">
    <source>
        <dbReference type="ARBA" id="ARBA00006706"/>
    </source>
</evidence>
<gene>
    <name evidence="6" type="ORF">S12H4_57597</name>
</gene>
<comment type="similarity">
    <text evidence="2">Belongs to the FPP/GGPP synthase family.</text>
</comment>
<dbReference type="Pfam" id="PF00348">
    <property type="entry name" value="polyprenyl_synt"/>
    <property type="match status" value="1"/>
</dbReference>
<dbReference type="InterPro" id="IPR008949">
    <property type="entry name" value="Isoprenoid_synthase_dom_sf"/>
</dbReference>
<dbReference type="AlphaFoldDB" id="X1VSP2"/>
<reference evidence="6" key="1">
    <citation type="journal article" date="2014" name="Front. Microbiol.">
        <title>High frequency of phylogenetically diverse reductive dehalogenase-homologous genes in deep subseafloor sedimentary metagenomes.</title>
        <authorList>
            <person name="Kawai M."/>
            <person name="Futagami T."/>
            <person name="Toyoda A."/>
            <person name="Takaki Y."/>
            <person name="Nishi S."/>
            <person name="Hori S."/>
            <person name="Arai W."/>
            <person name="Tsubouchi T."/>
            <person name="Morono Y."/>
            <person name="Uchiyama I."/>
            <person name="Ito T."/>
            <person name="Fujiyama A."/>
            <person name="Inagaki F."/>
            <person name="Takami H."/>
        </authorList>
    </citation>
    <scope>NUCLEOTIDE SEQUENCE</scope>
    <source>
        <strain evidence="6">Expedition CK06-06</strain>
    </source>
</reference>
<protein>
    <recommendedName>
        <fullName evidence="7">Polyprenyl synthetase</fullName>
    </recommendedName>
</protein>
<evidence type="ECO:0000256" key="3">
    <source>
        <dbReference type="ARBA" id="ARBA00022679"/>
    </source>
</evidence>
<organism evidence="6">
    <name type="scientific">marine sediment metagenome</name>
    <dbReference type="NCBI Taxonomy" id="412755"/>
    <lineage>
        <taxon>unclassified sequences</taxon>
        <taxon>metagenomes</taxon>
        <taxon>ecological metagenomes</taxon>
    </lineage>
</organism>
<dbReference type="EMBL" id="BARW01037275">
    <property type="protein sequence ID" value="GAJ23797.1"/>
    <property type="molecule type" value="Genomic_DNA"/>
</dbReference>
<dbReference type="GO" id="GO:0008299">
    <property type="term" value="P:isoprenoid biosynthetic process"/>
    <property type="evidence" value="ECO:0007669"/>
    <property type="project" value="InterPro"/>
</dbReference>
<dbReference type="PANTHER" id="PTHR12001">
    <property type="entry name" value="GERANYLGERANYL PYROPHOSPHATE SYNTHASE"/>
    <property type="match status" value="1"/>
</dbReference>
<dbReference type="InterPro" id="IPR033749">
    <property type="entry name" value="Polyprenyl_synt_CS"/>
</dbReference>
<dbReference type="PROSITE" id="PS00723">
    <property type="entry name" value="POLYPRENYL_SYNTHASE_1"/>
    <property type="match status" value="1"/>
</dbReference>
<dbReference type="Gene3D" id="1.10.600.10">
    <property type="entry name" value="Farnesyl Diphosphate Synthase"/>
    <property type="match status" value="1"/>
</dbReference>
<dbReference type="GO" id="GO:0046872">
    <property type="term" value="F:metal ion binding"/>
    <property type="evidence" value="ECO:0007669"/>
    <property type="project" value="UniProtKB-KW"/>
</dbReference>
<comment type="caution">
    <text evidence="6">The sequence shown here is derived from an EMBL/GenBank/DDBJ whole genome shotgun (WGS) entry which is preliminary data.</text>
</comment>
<evidence type="ECO:0008006" key="7">
    <source>
        <dbReference type="Google" id="ProtNLM"/>
    </source>
</evidence>
<accession>X1VSP2</accession>
<dbReference type="SUPFAM" id="SSF48576">
    <property type="entry name" value="Terpenoid synthases"/>
    <property type="match status" value="1"/>
</dbReference>
<comment type="cofactor">
    <cofactor evidence="1">
        <name>Mg(2+)</name>
        <dbReference type="ChEBI" id="CHEBI:18420"/>
    </cofactor>
</comment>
<proteinExistence type="inferred from homology"/>
<keyword evidence="5" id="KW-0460">Magnesium</keyword>
<dbReference type="PANTHER" id="PTHR12001:SF69">
    <property type="entry name" value="ALL TRANS-POLYPRENYL-DIPHOSPHATE SYNTHASE PDSS1"/>
    <property type="match status" value="1"/>
</dbReference>
<keyword evidence="3" id="KW-0808">Transferase</keyword>
<evidence type="ECO:0000313" key="6">
    <source>
        <dbReference type="EMBL" id="GAJ23797.1"/>
    </source>
</evidence>
<evidence type="ECO:0000256" key="4">
    <source>
        <dbReference type="ARBA" id="ARBA00022723"/>
    </source>
</evidence>
<name>X1VSP2_9ZZZZ</name>
<keyword evidence="4" id="KW-0479">Metal-binding</keyword>
<feature type="non-terminal residue" evidence="6">
    <location>
        <position position="138"/>
    </location>
</feature>